<evidence type="ECO:0000256" key="1">
    <source>
        <dbReference type="ARBA" id="ARBA00022670"/>
    </source>
</evidence>
<dbReference type="Pfam" id="PF04002">
    <property type="entry name" value="RadC"/>
    <property type="match status" value="1"/>
</dbReference>
<sequence length="164" mass="18060">MKLHMIDEAITDLAATTITIENEMIQEALDILDRRLFTSADPLVCPQDVAAYLKLKLAAEAHEAFGVIFLNAKHQPLAFEILFRGSVDCATIHPRQIVKRALAHNAAAMIISHNHPSGCTEPSNADISLTERIKESLRLVDVRLIDHFVVGSGRPLSFAEKGLL</sequence>
<dbReference type="Proteomes" id="UP000028631">
    <property type="component" value="Unassembled WGS sequence"/>
</dbReference>
<dbReference type="InterPro" id="IPR025657">
    <property type="entry name" value="RadC_JAB"/>
</dbReference>
<comment type="caution">
    <text evidence="7">The sequence shown here is derived from an EMBL/GenBank/DDBJ whole genome shotgun (WGS) entry which is preliminary data.</text>
</comment>
<dbReference type="PANTHER" id="PTHR30471">
    <property type="entry name" value="DNA REPAIR PROTEIN RADC"/>
    <property type="match status" value="1"/>
</dbReference>
<keyword evidence="4" id="KW-0862">Zinc</keyword>
<name>A0A085VGD6_PSESX</name>
<organism evidence="7 8">
    <name type="scientific">Pseudomonas syringae</name>
    <dbReference type="NCBI Taxonomy" id="317"/>
    <lineage>
        <taxon>Bacteria</taxon>
        <taxon>Pseudomonadati</taxon>
        <taxon>Pseudomonadota</taxon>
        <taxon>Gammaproteobacteria</taxon>
        <taxon>Pseudomonadales</taxon>
        <taxon>Pseudomonadaceae</taxon>
        <taxon>Pseudomonas</taxon>
    </lineage>
</organism>
<evidence type="ECO:0000256" key="3">
    <source>
        <dbReference type="ARBA" id="ARBA00022801"/>
    </source>
</evidence>
<keyword evidence="5" id="KW-0482">Metalloprotease</keyword>
<keyword evidence="1" id="KW-0645">Protease</keyword>
<dbReference type="GO" id="GO:0008237">
    <property type="term" value="F:metallopeptidase activity"/>
    <property type="evidence" value="ECO:0007669"/>
    <property type="project" value="UniProtKB-KW"/>
</dbReference>
<dbReference type="PANTHER" id="PTHR30471:SF3">
    <property type="entry name" value="UPF0758 PROTEIN YEES-RELATED"/>
    <property type="match status" value="1"/>
</dbReference>
<evidence type="ECO:0000259" key="6">
    <source>
        <dbReference type="PROSITE" id="PS50249"/>
    </source>
</evidence>
<feature type="domain" description="MPN" evidence="6">
    <location>
        <begin position="42"/>
        <end position="164"/>
    </location>
</feature>
<gene>
    <name evidence="7" type="ORF">IV01_15420</name>
</gene>
<evidence type="ECO:0000313" key="8">
    <source>
        <dbReference type="Proteomes" id="UP000028631"/>
    </source>
</evidence>
<accession>A0A085VGD6</accession>
<dbReference type="SUPFAM" id="SSF102712">
    <property type="entry name" value="JAB1/MPN domain"/>
    <property type="match status" value="1"/>
</dbReference>
<reference evidence="7 8" key="1">
    <citation type="submission" date="2014-07" db="EMBL/GenBank/DDBJ databases">
        <title>Draft Genome Sequences of Environmental Pseudomonas syringae strains.</title>
        <authorList>
            <person name="Baltrus D.A."/>
            <person name="Berge O."/>
            <person name="Morris C."/>
        </authorList>
    </citation>
    <scope>NUCLEOTIDE SEQUENCE [LARGE SCALE GENOMIC DNA]</scope>
    <source>
        <strain evidence="7 8">GAW0119</strain>
    </source>
</reference>
<dbReference type="InterPro" id="IPR020891">
    <property type="entry name" value="UPF0758_CS"/>
</dbReference>
<dbReference type="GO" id="GO:0046872">
    <property type="term" value="F:metal ion binding"/>
    <property type="evidence" value="ECO:0007669"/>
    <property type="project" value="UniProtKB-KW"/>
</dbReference>
<dbReference type="Gene3D" id="3.40.140.10">
    <property type="entry name" value="Cytidine Deaminase, domain 2"/>
    <property type="match status" value="1"/>
</dbReference>
<dbReference type="InterPro" id="IPR037518">
    <property type="entry name" value="MPN"/>
</dbReference>
<dbReference type="EMBL" id="JPQU01000043">
    <property type="protein sequence ID" value="KFE54499.1"/>
    <property type="molecule type" value="Genomic_DNA"/>
</dbReference>
<keyword evidence="8" id="KW-1185">Reference proteome</keyword>
<dbReference type="CDD" id="cd08071">
    <property type="entry name" value="MPN_DUF2466"/>
    <property type="match status" value="1"/>
</dbReference>
<proteinExistence type="predicted"/>
<keyword evidence="3" id="KW-0378">Hydrolase</keyword>
<evidence type="ECO:0000256" key="4">
    <source>
        <dbReference type="ARBA" id="ARBA00022833"/>
    </source>
</evidence>
<dbReference type="GO" id="GO:0006508">
    <property type="term" value="P:proteolysis"/>
    <property type="evidence" value="ECO:0007669"/>
    <property type="project" value="UniProtKB-KW"/>
</dbReference>
<evidence type="ECO:0000256" key="5">
    <source>
        <dbReference type="ARBA" id="ARBA00023049"/>
    </source>
</evidence>
<evidence type="ECO:0000313" key="7">
    <source>
        <dbReference type="EMBL" id="KFE54499.1"/>
    </source>
</evidence>
<dbReference type="NCBIfam" id="TIGR00608">
    <property type="entry name" value="radc"/>
    <property type="match status" value="1"/>
</dbReference>
<keyword evidence="2" id="KW-0479">Metal-binding</keyword>
<dbReference type="AlphaFoldDB" id="A0A085VGD6"/>
<dbReference type="PROSITE" id="PS50249">
    <property type="entry name" value="MPN"/>
    <property type="match status" value="1"/>
</dbReference>
<dbReference type="PATRIC" id="fig|317.175.peg.3210"/>
<dbReference type="RefSeq" id="WP_032629419.1">
    <property type="nucleotide sequence ID" value="NZ_JPQU01000043.1"/>
</dbReference>
<dbReference type="InterPro" id="IPR001405">
    <property type="entry name" value="UPF0758"/>
</dbReference>
<evidence type="ECO:0000256" key="2">
    <source>
        <dbReference type="ARBA" id="ARBA00022723"/>
    </source>
</evidence>
<protein>
    <submittedName>
        <fullName evidence="7">DNA repair protein RadC</fullName>
    </submittedName>
</protein>
<dbReference type="PROSITE" id="PS01302">
    <property type="entry name" value="UPF0758"/>
    <property type="match status" value="1"/>
</dbReference>
<dbReference type="OrthoDB" id="9804482at2"/>